<feature type="transmembrane region" description="Helical" evidence="6">
    <location>
        <begin position="124"/>
        <end position="144"/>
    </location>
</feature>
<evidence type="ECO:0000256" key="3">
    <source>
        <dbReference type="ARBA" id="ARBA00022692"/>
    </source>
</evidence>
<dbReference type="InterPro" id="IPR050638">
    <property type="entry name" value="AA-Vitamin_Transporters"/>
</dbReference>
<comment type="subcellular location">
    <subcellularLocation>
        <location evidence="1">Membrane</location>
        <topology evidence="1">Multi-pass membrane protein</topology>
    </subcellularLocation>
</comment>
<evidence type="ECO:0000256" key="4">
    <source>
        <dbReference type="ARBA" id="ARBA00022989"/>
    </source>
</evidence>
<evidence type="ECO:0000256" key="5">
    <source>
        <dbReference type="ARBA" id="ARBA00023136"/>
    </source>
</evidence>
<protein>
    <submittedName>
        <fullName evidence="8">DMT family transporter</fullName>
    </submittedName>
</protein>
<comment type="similarity">
    <text evidence="2">Belongs to the EamA transporter family.</text>
</comment>
<evidence type="ECO:0000256" key="1">
    <source>
        <dbReference type="ARBA" id="ARBA00004141"/>
    </source>
</evidence>
<dbReference type="EMBL" id="JBHTJM010000006">
    <property type="protein sequence ID" value="MFD0963749.1"/>
    <property type="molecule type" value="Genomic_DNA"/>
</dbReference>
<dbReference type="Proteomes" id="UP001596997">
    <property type="component" value="Unassembled WGS sequence"/>
</dbReference>
<feature type="transmembrane region" description="Helical" evidence="6">
    <location>
        <begin position="272"/>
        <end position="289"/>
    </location>
</feature>
<comment type="caution">
    <text evidence="8">The sequence shown here is derived from an EMBL/GenBank/DDBJ whole genome shotgun (WGS) entry which is preliminary data.</text>
</comment>
<name>A0ABW3I1M1_9FLAO</name>
<evidence type="ECO:0000313" key="8">
    <source>
        <dbReference type="EMBL" id="MFD0963749.1"/>
    </source>
</evidence>
<proteinExistence type="inferred from homology"/>
<keyword evidence="9" id="KW-1185">Reference proteome</keyword>
<organism evidence="8 9">
    <name type="scientific">Pseudofulvibacter geojedonensis</name>
    <dbReference type="NCBI Taxonomy" id="1123758"/>
    <lineage>
        <taxon>Bacteria</taxon>
        <taxon>Pseudomonadati</taxon>
        <taxon>Bacteroidota</taxon>
        <taxon>Flavobacteriia</taxon>
        <taxon>Flavobacteriales</taxon>
        <taxon>Flavobacteriaceae</taxon>
        <taxon>Pseudofulvibacter</taxon>
    </lineage>
</organism>
<accession>A0ABW3I1M1</accession>
<dbReference type="PANTHER" id="PTHR32322">
    <property type="entry name" value="INNER MEMBRANE TRANSPORTER"/>
    <property type="match status" value="1"/>
</dbReference>
<feature type="transmembrane region" description="Helical" evidence="6">
    <location>
        <begin position="246"/>
        <end position="266"/>
    </location>
</feature>
<feature type="transmembrane region" description="Helical" evidence="6">
    <location>
        <begin position="212"/>
        <end position="234"/>
    </location>
</feature>
<gene>
    <name evidence="8" type="ORF">ACFQ1O_07005</name>
</gene>
<dbReference type="SUPFAM" id="SSF103481">
    <property type="entry name" value="Multidrug resistance efflux transporter EmrE"/>
    <property type="match status" value="2"/>
</dbReference>
<dbReference type="InterPro" id="IPR000620">
    <property type="entry name" value="EamA_dom"/>
</dbReference>
<evidence type="ECO:0000259" key="7">
    <source>
        <dbReference type="Pfam" id="PF00892"/>
    </source>
</evidence>
<reference evidence="9" key="1">
    <citation type="journal article" date="2019" name="Int. J. Syst. Evol. Microbiol.">
        <title>The Global Catalogue of Microorganisms (GCM) 10K type strain sequencing project: providing services to taxonomists for standard genome sequencing and annotation.</title>
        <authorList>
            <consortium name="The Broad Institute Genomics Platform"/>
            <consortium name="The Broad Institute Genome Sequencing Center for Infectious Disease"/>
            <person name="Wu L."/>
            <person name="Ma J."/>
        </authorList>
    </citation>
    <scope>NUCLEOTIDE SEQUENCE [LARGE SCALE GENOMIC DNA]</scope>
    <source>
        <strain evidence="9">CCUG 62114</strain>
    </source>
</reference>
<feature type="transmembrane region" description="Helical" evidence="6">
    <location>
        <begin position="94"/>
        <end position="115"/>
    </location>
</feature>
<dbReference type="InterPro" id="IPR037185">
    <property type="entry name" value="EmrE-like"/>
</dbReference>
<dbReference type="PANTHER" id="PTHR32322:SF2">
    <property type="entry name" value="EAMA DOMAIN-CONTAINING PROTEIN"/>
    <property type="match status" value="1"/>
</dbReference>
<feature type="domain" description="EamA" evidence="7">
    <location>
        <begin position="154"/>
        <end position="288"/>
    </location>
</feature>
<feature type="transmembrane region" description="Helical" evidence="6">
    <location>
        <begin position="150"/>
        <end position="170"/>
    </location>
</feature>
<sequence length="297" mass="32773">MNNHNLKWIFLIILSVIWGSSFVLMKIAIDNGLSALQLGALRIVICSLFLFVIGFNQIKKIRKKHVKWVALSAFLGTFFPVFLFSYAHTQIDSSIASILNSLTPLNTIIFGYLAFSSKFTKNQLLGVLTGLTGTVILIILSKGLNPNQNYLYSLLVLAASICYAFNVHIIKKHLQDLNPISIAVGNFIVIFIPSAIMLYFTKFFDLDFSNNYKIKNAIISVLALAVFGTGIAKIMFNKLVQIATPIFASSVTYTIPIVAVILGTLYGEKLNMLQLIAAGIILLGVYLANKKAKKSPK</sequence>
<feature type="transmembrane region" description="Helical" evidence="6">
    <location>
        <begin position="9"/>
        <end position="29"/>
    </location>
</feature>
<dbReference type="Pfam" id="PF00892">
    <property type="entry name" value="EamA"/>
    <property type="match status" value="2"/>
</dbReference>
<keyword evidence="4 6" id="KW-1133">Transmembrane helix</keyword>
<evidence type="ECO:0000256" key="6">
    <source>
        <dbReference type="SAM" id="Phobius"/>
    </source>
</evidence>
<evidence type="ECO:0000313" key="9">
    <source>
        <dbReference type="Proteomes" id="UP001596997"/>
    </source>
</evidence>
<keyword evidence="3 6" id="KW-0812">Transmembrane</keyword>
<dbReference type="RefSeq" id="WP_377714768.1">
    <property type="nucleotide sequence ID" value="NZ_JBHTJM010000006.1"/>
</dbReference>
<feature type="transmembrane region" description="Helical" evidence="6">
    <location>
        <begin position="182"/>
        <end position="200"/>
    </location>
</feature>
<evidence type="ECO:0000256" key="2">
    <source>
        <dbReference type="ARBA" id="ARBA00007362"/>
    </source>
</evidence>
<keyword evidence="5 6" id="KW-0472">Membrane</keyword>
<feature type="transmembrane region" description="Helical" evidence="6">
    <location>
        <begin position="68"/>
        <end position="88"/>
    </location>
</feature>
<feature type="domain" description="EamA" evidence="7">
    <location>
        <begin position="7"/>
        <end position="138"/>
    </location>
</feature>
<feature type="transmembrane region" description="Helical" evidence="6">
    <location>
        <begin position="35"/>
        <end position="56"/>
    </location>
</feature>